<protein>
    <submittedName>
        <fullName evidence="2">Uncharacterized protein</fullName>
    </submittedName>
</protein>
<dbReference type="Proteomes" id="UP000838324">
    <property type="component" value="Unassembled WGS sequence"/>
</dbReference>
<evidence type="ECO:0000313" key="2">
    <source>
        <dbReference type="EMBL" id="CAH1216257.1"/>
    </source>
</evidence>
<evidence type="ECO:0000313" key="3">
    <source>
        <dbReference type="Proteomes" id="UP000838324"/>
    </source>
</evidence>
<gene>
    <name evidence="2" type="ORF">PAECIP111892_04278</name>
</gene>
<keyword evidence="1" id="KW-0472">Membrane</keyword>
<accession>A0ABN8GS04</accession>
<organism evidence="2 3">
    <name type="scientific">Paenibacillus auburnensis</name>
    <dbReference type="NCBI Taxonomy" id="2905649"/>
    <lineage>
        <taxon>Bacteria</taxon>
        <taxon>Bacillati</taxon>
        <taxon>Bacillota</taxon>
        <taxon>Bacilli</taxon>
        <taxon>Bacillales</taxon>
        <taxon>Paenibacillaceae</taxon>
        <taxon>Paenibacillus</taxon>
    </lineage>
</organism>
<comment type="caution">
    <text evidence="2">The sequence shown here is derived from an EMBL/GenBank/DDBJ whole genome shotgun (WGS) entry which is preliminary data.</text>
</comment>
<feature type="transmembrane region" description="Helical" evidence="1">
    <location>
        <begin position="30"/>
        <end position="49"/>
    </location>
</feature>
<keyword evidence="1" id="KW-1133">Transmembrane helix</keyword>
<keyword evidence="1" id="KW-0812">Transmembrane</keyword>
<reference evidence="2" key="1">
    <citation type="submission" date="2022-01" db="EMBL/GenBank/DDBJ databases">
        <authorList>
            <person name="Criscuolo A."/>
        </authorList>
    </citation>
    <scope>NUCLEOTIDE SEQUENCE</scope>
    <source>
        <strain evidence="2">CIP111892</strain>
    </source>
</reference>
<sequence>MKIAITLILYVLGFLWGCRRLTGRGAKLQRLWFGCILAWCAYVNICGITETPHFSIATLYTAIFQPAGRVIIEWLGG</sequence>
<evidence type="ECO:0000256" key="1">
    <source>
        <dbReference type="SAM" id="Phobius"/>
    </source>
</evidence>
<name>A0ABN8GS04_9BACL</name>
<dbReference type="EMBL" id="CAKMMG010000007">
    <property type="protein sequence ID" value="CAH1216257.1"/>
    <property type="molecule type" value="Genomic_DNA"/>
</dbReference>
<dbReference type="RefSeq" id="WP_236336119.1">
    <property type="nucleotide sequence ID" value="NZ_CAKMMG010000007.1"/>
</dbReference>
<proteinExistence type="predicted"/>
<keyword evidence="3" id="KW-1185">Reference proteome</keyword>